<sequence length="32" mass="3526">MLLQHSCSSMGIQQTPAFVPHLGNVLEDVLLF</sequence>
<accession>A0A0E9RRL8</accession>
<name>A0A0E9RRL8_ANGAN</name>
<reference evidence="1" key="2">
    <citation type="journal article" date="2015" name="Fish Shellfish Immunol.">
        <title>Early steps in the European eel (Anguilla anguilla)-Vibrio vulnificus interaction in the gills: Role of the RtxA13 toxin.</title>
        <authorList>
            <person name="Callol A."/>
            <person name="Pajuelo D."/>
            <person name="Ebbesson L."/>
            <person name="Teles M."/>
            <person name="MacKenzie S."/>
            <person name="Amaro C."/>
        </authorList>
    </citation>
    <scope>NUCLEOTIDE SEQUENCE</scope>
</reference>
<dbReference type="EMBL" id="GBXM01076761">
    <property type="protein sequence ID" value="JAH31816.1"/>
    <property type="molecule type" value="Transcribed_RNA"/>
</dbReference>
<protein>
    <submittedName>
        <fullName evidence="1">Uncharacterized protein</fullName>
    </submittedName>
</protein>
<proteinExistence type="predicted"/>
<organism evidence="1">
    <name type="scientific">Anguilla anguilla</name>
    <name type="common">European freshwater eel</name>
    <name type="synonym">Muraena anguilla</name>
    <dbReference type="NCBI Taxonomy" id="7936"/>
    <lineage>
        <taxon>Eukaryota</taxon>
        <taxon>Metazoa</taxon>
        <taxon>Chordata</taxon>
        <taxon>Craniata</taxon>
        <taxon>Vertebrata</taxon>
        <taxon>Euteleostomi</taxon>
        <taxon>Actinopterygii</taxon>
        <taxon>Neopterygii</taxon>
        <taxon>Teleostei</taxon>
        <taxon>Anguilliformes</taxon>
        <taxon>Anguillidae</taxon>
        <taxon>Anguilla</taxon>
    </lineage>
</organism>
<evidence type="ECO:0000313" key="1">
    <source>
        <dbReference type="EMBL" id="JAH31816.1"/>
    </source>
</evidence>
<reference evidence="1" key="1">
    <citation type="submission" date="2014-11" db="EMBL/GenBank/DDBJ databases">
        <authorList>
            <person name="Amaro Gonzalez C."/>
        </authorList>
    </citation>
    <scope>NUCLEOTIDE SEQUENCE</scope>
</reference>
<dbReference type="AlphaFoldDB" id="A0A0E9RRL8"/>